<dbReference type="RefSeq" id="WP_190053260.1">
    <property type="nucleotide sequence ID" value="NZ_BMWC01000009.1"/>
</dbReference>
<evidence type="ECO:0000313" key="1">
    <source>
        <dbReference type="EMBL" id="GGX20385.1"/>
    </source>
</evidence>
<keyword evidence="2" id="KW-1185">Reference proteome</keyword>
<accession>A0ABQ2XJK5</accession>
<gene>
    <name evidence="1" type="ORF">GCM10010383_58390</name>
</gene>
<proteinExistence type="predicted"/>
<comment type="caution">
    <text evidence="1">The sequence shown here is derived from an EMBL/GenBank/DDBJ whole genome shotgun (WGS) entry which is preliminary data.</text>
</comment>
<sequence>MPDYVHGTSAYSADELVSLVSHRLGLVFTERDSFFLGVHHVADMPGGRITVQPNAIPGDDGEDDLYAEEHPADWVLLLTTTSVGDPALPARLDSIEGLVRTDNPR</sequence>
<reference evidence="2" key="1">
    <citation type="journal article" date="2019" name="Int. J. Syst. Evol. Microbiol.">
        <title>The Global Catalogue of Microorganisms (GCM) 10K type strain sequencing project: providing services to taxonomists for standard genome sequencing and annotation.</title>
        <authorList>
            <consortium name="The Broad Institute Genomics Platform"/>
            <consortium name="The Broad Institute Genome Sequencing Center for Infectious Disease"/>
            <person name="Wu L."/>
            <person name="Ma J."/>
        </authorList>
    </citation>
    <scope>NUCLEOTIDE SEQUENCE [LARGE SCALE GENOMIC DNA]</scope>
    <source>
        <strain evidence="2">JCM 4866</strain>
    </source>
</reference>
<dbReference type="Proteomes" id="UP000617743">
    <property type="component" value="Unassembled WGS sequence"/>
</dbReference>
<dbReference type="EMBL" id="BMWC01000009">
    <property type="protein sequence ID" value="GGX20385.1"/>
    <property type="molecule type" value="Genomic_DNA"/>
</dbReference>
<protein>
    <submittedName>
        <fullName evidence="1">Uncharacterized protein</fullName>
    </submittedName>
</protein>
<name>A0ABQ2XJK5_9ACTN</name>
<evidence type="ECO:0000313" key="2">
    <source>
        <dbReference type="Proteomes" id="UP000617743"/>
    </source>
</evidence>
<organism evidence="1 2">
    <name type="scientific">Streptomyces lomondensis</name>
    <dbReference type="NCBI Taxonomy" id="68229"/>
    <lineage>
        <taxon>Bacteria</taxon>
        <taxon>Bacillati</taxon>
        <taxon>Actinomycetota</taxon>
        <taxon>Actinomycetes</taxon>
        <taxon>Kitasatosporales</taxon>
        <taxon>Streptomycetaceae</taxon>
        <taxon>Streptomyces</taxon>
    </lineage>
</organism>